<organism evidence="4 5">
    <name type="scientific">Kwoniella shandongensis</name>
    <dbReference type="NCBI Taxonomy" id="1734106"/>
    <lineage>
        <taxon>Eukaryota</taxon>
        <taxon>Fungi</taxon>
        <taxon>Dikarya</taxon>
        <taxon>Basidiomycota</taxon>
        <taxon>Agaricomycotina</taxon>
        <taxon>Tremellomycetes</taxon>
        <taxon>Tremellales</taxon>
        <taxon>Cryptococcaceae</taxon>
        <taxon>Kwoniella</taxon>
    </lineage>
</organism>
<feature type="region of interest" description="Disordered" evidence="3">
    <location>
        <begin position="197"/>
        <end position="249"/>
    </location>
</feature>
<dbReference type="CDD" id="cd00067">
    <property type="entry name" value="GAL4"/>
    <property type="match status" value="1"/>
</dbReference>
<gene>
    <name evidence="4" type="ORF">CI109_102741</name>
</gene>
<dbReference type="Gene3D" id="4.10.240.10">
    <property type="entry name" value="Zn(2)-C6 fungal-type DNA-binding domain"/>
    <property type="match status" value="1"/>
</dbReference>
<sequence length="910" mass="100818">MSSPPAAPYKQTLELGNTRASTACKVCRARKVKCIPGSTSFSSIDSSQTGPCMNCLQAGSGDNCTYPVSKDRAAFTRQYVQNLEARVQALETLCQRFTPIFADYEAEKTQRGNKRQKVMPRMSHEANISSLTDPVESTQPSFEARHVDAATQHRVAAGEANLPVGGEATIKPDGKWTQDELGNYRWLGPHNTLSILDSFSPESSNPSPTTTPAGAATGVGPSHTSSYAHGSSHGNGFGIGHTERSNTNTNTNAYFEGVEETGLLERLLPLDKLQFPEEKVALEMIDAFYSDVHPILPVVPEHRFRPNYTRMMDRHKRGDPVDDVGFVSVAFAIFALGERVLVTSRAWQRRRSTAGHMDYANDTSYPEEVEAGVQWFERAEILHYLNLRNVNHFQVYCLTLLAAFQASVNRMPRAWLLASQALRVAQDLGLHRATAQHVTFHQKQSRSRCWWTVYGMDRLLSLSLGRPLGVEDIDVDVPYPLLMNDATLKRCRDEGIDEDGLGDYTEPYGCAMSGFVALTKLCKIGGEVAHLLHRPSMSVDHLVTAVDELDKQLEDWLANHVPTKYKTSSSTRSIQIVSAVLSNTYFAILITLHRDFLPSNPNISRPGPPPPPNAHSVSRCLQAARSFIHSAATQRVLVPPSHHVALTCQYLWSSGIILLLCRVQATDQVIVEAIDPLFDSCKRSLEALEPVWPGSRKLRKLLLDADNRARGVRSPLRHRLSPHRSTRTHGSPRTETPNNSGQNEREPANPPHPSEANIARTNNYTAGHRATFELDPTVPLQLETGVADLNMELGQLPTPHNDGIELLQSFFTGTGLDAAAFWATLGNMPTINNTSETNHINEFGSSHTHAHTHDTTSTYAANHSWMNTNTGMTDYEEEQQQNGRLAAELWNFAGGGEFQWTDDLNMPFNH</sequence>
<evidence type="ECO:0000256" key="3">
    <source>
        <dbReference type="SAM" id="MobiDB-lite"/>
    </source>
</evidence>
<evidence type="ECO:0000313" key="5">
    <source>
        <dbReference type="Proteomes" id="UP000322225"/>
    </source>
</evidence>
<dbReference type="Proteomes" id="UP000322225">
    <property type="component" value="Chromosome 5"/>
</dbReference>
<dbReference type="SMART" id="SM00066">
    <property type="entry name" value="GAL4"/>
    <property type="match status" value="1"/>
</dbReference>
<feature type="compositionally biased region" description="Polar residues" evidence="3">
    <location>
        <begin position="223"/>
        <end position="232"/>
    </location>
</feature>
<dbReference type="EMBL" id="CP144055">
    <property type="protein sequence ID" value="WWD18291.1"/>
    <property type="molecule type" value="Genomic_DNA"/>
</dbReference>
<dbReference type="InterPro" id="IPR001138">
    <property type="entry name" value="Zn2Cys6_DnaBD"/>
</dbReference>
<reference evidence="4" key="2">
    <citation type="submission" date="2024-01" db="EMBL/GenBank/DDBJ databases">
        <title>Comparative genomics of Cryptococcus and Kwoniella reveals pathogenesis evolution and contrasting modes of karyotype evolution via chromosome fusion or intercentromeric recombination.</title>
        <authorList>
            <person name="Coelho M.A."/>
            <person name="David-Palma M."/>
            <person name="Shea T."/>
            <person name="Bowers K."/>
            <person name="McGinley-Smith S."/>
            <person name="Mohammad A.W."/>
            <person name="Gnirke A."/>
            <person name="Yurkov A.M."/>
            <person name="Nowrousian M."/>
            <person name="Sun S."/>
            <person name="Cuomo C.A."/>
            <person name="Heitman J."/>
        </authorList>
    </citation>
    <scope>NUCLEOTIDE SEQUENCE</scope>
    <source>
        <strain evidence="4">CBS 12478</strain>
    </source>
</reference>
<name>A0A5M6BVE7_9TREE</name>
<dbReference type="AlphaFoldDB" id="A0A5M6BVE7"/>
<dbReference type="CDD" id="cd12148">
    <property type="entry name" value="fungal_TF_MHR"/>
    <property type="match status" value="1"/>
</dbReference>
<evidence type="ECO:0000256" key="2">
    <source>
        <dbReference type="ARBA" id="ARBA00023242"/>
    </source>
</evidence>
<dbReference type="GO" id="GO:0006351">
    <property type="term" value="P:DNA-templated transcription"/>
    <property type="evidence" value="ECO:0007669"/>
    <property type="project" value="InterPro"/>
</dbReference>
<dbReference type="OrthoDB" id="434771at2759"/>
<dbReference type="InterPro" id="IPR007219">
    <property type="entry name" value="XnlR_reg_dom"/>
</dbReference>
<dbReference type="PANTHER" id="PTHR46910">
    <property type="entry name" value="TRANSCRIPTION FACTOR PDR1"/>
    <property type="match status" value="1"/>
</dbReference>
<protein>
    <submittedName>
        <fullName evidence="4">Uncharacterized protein</fullName>
    </submittedName>
</protein>
<keyword evidence="1" id="KW-0479">Metal-binding</keyword>
<dbReference type="InterPro" id="IPR036864">
    <property type="entry name" value="Zn2-C6_fun-type_DNA-bd_sf"/>
</dbReference>
<dbReference type="PANTHER" id="PTHR46910:SF1">
    <property type="entry name" value="MISCELLANEOUS ZN(II)2CYS6 TRANSCRIPTION FACTOR (EUROFUNG)-RELATED"/>
    <property type="match status" value="1"/>
</dbReference>
<dbReference type="GO" id="GO:0000981">
    <property type="term" value="F:DNA-binding transcription factor activity, RNA polymerase II-specific"/>
    <property type="evidence" value="ECO:0007669"/>
    <property type="project" value="InterPro"/>
</dbReference>
<accession>A0A5M6BVE7</accession>
<feature type="compositionally biased region" description="Basic residues" evidence="3">
    <location>
        <begin position="715"/>
        <end position="727"/>
    </location>
</feature>
<feature type="compositionally biased region" description="Low complexity" evidence="3">
    <location>
        <begin position="200"/>
        <end position="222"/>
    </location>
</feature>
<reference evidence="4" key="1">
    <citation type="submission" date="2017-08" db="EMBL/GenBank/DDBJ databases">
        <authorList>
            <person name="Cuomo C."/>
            <person name="Billmyre B."/>
            <person name="Heitman J."/>
        </authorList>
    </citation>
    <scope>NUCLEOTIDE SEQUENCE</scope>
    <source>
        <strain evidence="4">CBS 12478</strain>
    </source>
</reference>
<dbReference type="SUPFAM" id="SSF57701">
    <property type="entry name" value="Zn2/Cys6 DNA-binding domain"/>
    <property type="match status" value="1"/>
</dbReference>
<dbReference type="RefSeq" id="XP_031859661.1">
    <property type="nucleotide sequence ID" value="XM_032006080.1"/>
</dbReference>
<dbReference type="Pfam" id="PF04082">
    <property type="entry name" value="Fungal_trans"/>
    <property type="match status" value="1"/>
</dbReference>
<dbReference type="GeneID" id="43590233"/>
<evidence type="ECO:0000256" key="1">
    <source>
        <dbReference type="ARBA" id="ARBA00022723"/>
    </source>
</evidence>
<dbReference type="InterPro" id="IPR050987">
    <property type="entry name" value="AtrR-like"/>
</dbReference>
<dbReference type="SMART" id="SM00906">
    <property type="entry name" value="Fungal_trans"/>
    <property type="match status" value="1"/>
</dbReference>
<evidence type="ECO:0000313" key="4">
    <source>
        <dbReference type="EMBL" id="WWD18291.1"/>
    </source>
</evidence>
<keyword evidence="2" id="KW-0539">Nucleus</keyword>
<dbReference type="GO" id="GO:0008270">
    <property type="term" value="F:zinc ion binding"/>
    <property type="evidence" value="ECO:0007669"/>
    <property type="project" value="InterPro"/>
</dbReference>
<proteinExistence type="predicted"/>
<feature type="region of interest" description="Disordered" evidence="3">
    <location>
        <begin position="712"/>
        <end position="758"/>
    </location>
</feature>
<dbReference type="PROSITE" id="PS50048">
    <property type="entry name" value="ZN2_CY6_FUNGAL_2"/>
    <property type="match status" value="1"/>
</dbReference>
<dbReference type="KEGG" id="ksn:43590233"/>
<keyword evidence="5" id="KW-1185">Reference proteome</keyword>
<dbReference type="GO" id="GO:0003677">
    <property type="term" value="F:DNA binding"/>
    <property type="evidence" value="ECO:0007669"/>
    <property type="project" value="InterPro"/>
</dbReference>
<feature type="compositionally biased region" description="Polar residues" evidence="3">
    <location>
        <begin position="728"/>
        <end position="742"/>
    </location>
</feature>